<reference evidence="1" key="1">
    <citation type="submission" date="2021-01" db="EMBL/GenBank/DDBJ databases">
        <authorList>
            <person name="Corre E."/>
            <person name="Pelletier E."/>
            <person name="Niang G."/>
            <person name="Scheremetjew M."/>
            <person name="Finn R."/>
            <person name="Kale V."/>
            <person name="Holt S."/>
            <person name="Cochrane G."/>
            <person name="Meng A."/>
            <person name="Brown T."/>
            <person name="Cohen L."/>
        </authorList>
    </citation>
    <scope>NUCLEOTIDE SEQUENCE</scope>
    <source>
        <strain evidence="1">CCMP281</strain>
    </source>
</reference>
<name>A0A7S3AEZ0_9EUKA</name>
<dbReference type="EMBL" id="HBHX01006095">
    <property type="protein sequence ID" value="CAE0102668.1"/>
    <property type="molecule type" value="Transcribed_RNA"/>
</dbReference>
<gene>
    <name evidence="1" type="ORF">HERI1096_LOCUS3326</name>
</gene>
<sequence length="507" mass="56453">MGISKEPPLTSFATHCDWRTVHTIGYQRQPNSGGSYWERGQTNVSTCTLPELRGLRLGPYKSEAGYRIMTTNIEVGGLGIINPGDRVTVFAGQPVTSSGVVISLPPLFVHHLHVNKLSPAHINFHYFETHADFAVGTDPDSFGEGARSALGYSRDMPSGYVMVVDRSALDIWGDVTVDDVRSKEANGTALEYYLEFAFRLAPPQLKLRPVSLFWMFQPCDGLYHELSTSFGNGFNTFNVQAHDTLVWWSGVMPADGKLLPENPWLHTHRARFAGFLLLKASLSALNFSCDEFGVSEVSGEHSRAADLTAIRARLMQSGQVVCYDDPTVADYITIKGSPREGVAAGVYERQGRVRCTPWSFTRGERYSIFGFFKPRFRTIARHMGMHLALFLHVDLQSDKSVDAILVGESFNPCTPRDEPLRSVWDPWDARANRSLRVTAYGPVPREGWNASSFKVQVARNASNTTSDRHANDHLIDAFDKFFKGSYRMGVVRRGGPSTIAPGYTWLN</sequence>
<protein>
    <submittedName>
        <fullName evidence="1">Uncharacterized protein</fullName>
    </submittedName>
</protein>
<evidence type="ECO:0000313" key="1">
    <source>
        <dbReference type="EMBL" id="CAE0102668.1"/>
    </source>
</evidence>
<dbReference type="AlphaFoldDB" id="A0A7S3AEZ0"/>
<proteinExistence type="predicted"/>
<accession>A0A7S3AEZ0</accession>
<organism evidence="1">
    <name type="scientific">Haptolina ericina</name>
    <dbReference type="NCBI Taxonomy" id="156174"/>
    <lineage>
        <taxon>Eukaryota</taxon>
        <taxon>Haptista</taxon>
        <taxon>Haptophyta</taxon>
        <taxon>Prymnesiophyceae</taxon>
        <taxon>Prymnesiales</taxon>
        <taxon>Prymnesiaceae</taxon>
        <taxon>Haptolina</taxon>
    </lineage>
</organism>